<keyword evidence="6" id="KW-1185">Reference proteome</keyword>
<reference evidence="6" key="1">
    <citation type="submission" date="2017-02" db="EMBL/GenBank/DDBJ databases">
        <authorList>
            <person name="Varghese N."/>
            <person name="Submissions S."/>
        </authorList>
    </citation>
    <scope>NUCLEOTIDE SEQUENCE [LARGE SCALE GENOMIC DNA]</scope>
    <source>
        <strain evidence="6">ATCC 27094</strain>
    </source>
</reference>
<evidence type="ECO:0000256" key="2">
    <source>
        <dbReference type="ARBA" id="ARBA00022741"/>
    </source>
</evidence>
<dbReference type="Proteomes" id="UP000190092">
    <property type="component" value="Unassembled WGS sequence"/>
</dbReference>
<dbReference type="InterPro" id="IPR032823">
    <property type="entry name" value="BCA_ABC_TP_C"/>
</dbReference>
<protein>
    <submittedName>
        <fullName evidence="5">Branched-chain amino acid transport system ATP-binding protein</fullName>
    </submittedName>
</protein>
<dbReference type="InterPro" id="IPR027417">
    <property type="entry name" value="P-loop_NTPase"/>
</dbReference>
<feature type="domain" description="ABC transporter" evidence="4">
    <location>
        <begin position="5"/>
        <end position="240"/>
    </location>
</feature>
<sequence length="242" mass="25547">MAAVLEARGLSKSFGGLQAVVDIDFSVAQGEVLGIAGPNGSGKSTLFNILTKVPFAADRGAVLLDGRPIQRLRAHEIARLGVARTFQRESVFPSLSAVDNVLLAAEGARRGNFAANLAAAEQALDLAGFPATLHNMVAGQLPVFLRKLVMIASALALQPRVLLLDEPASSLTPQEIERIRDLIAKLVGEGMTILLIEHVLPLLTAVSDRLMVLDHGTLIASGLPADVIANPAVIEAYLGRER</sequence>
<dbReference type="STRING" id="225324.SAMN02745126_00508"/>
<keyword evidence="3 5" id="KW-0067">ATP-binding</keyword>
<evidence type="ECO:0000313" key="5">
    <source>
        <dbReference type="EMBL" id="SJZ34163.1"/>
    </source>
</evidence>
<evidence type="ECO:0000256" key="3">
    <source>
        <dbReference type="ARBA" id="ARBA00022840"/>
    </source>
</evidence>
<organism evidence="5 6">
    <name type="scientific">Enhydrobacter aerosaccus</name>
    <dbReference type="NCBI Taxonomy" id="225324"/>
    <lineage>
        <taxon>Bacteria</taxon>
        <taxon>Pseudomonadati</taxon>
        <taxon>Pseudomonadota</taxon>
        <taxon>Alphaproteobacteria</taxon>
        <taxon>Hyphomicrobiales</taxon>
        <taxon>Enhydrobacter</taxon>
    </lineage>
</organism>
<dbReference type="Pfam" id="PF12399">
    <property type="entry name" value="BCA_ABC_TP_C"/>
    <property type="match status" value="1"/>
</dbReference>
<accession>A0A1T4JVI3</accession>
<dbReference type="InterPro" id="IPR003593">
    <property type="entry name" value="AAA+_ATPase"/>
</dbReference>
<keyword evidence="1" id="KW-0813">Transport</keyword>
<dbReference type="PANTHER" id="PTHR45772">
    <property type="entry name" value="CONSERVED COMPONENT OF ABC TRANSPORTER FOR NATURAL AMINO ACIDS-RELATED"/>
    <property type="match status" value="1"/>
</dbReference>
<dbReference type="Pfam" id="PF00005">
    <property type="entry name" value="ABC_tran"/>
    <property type="match status" value="1"/>
</dbReference>
<name>A0A1T4JVI3_9HYPH</name>
<dbReference type="RefSeq" id="WP_085932239.1">
    <property type="nucleotide sequence ID" value="NZ_FUWJ01000001.1"/>
</dbReference>
<dbReference type="GO" id="GO:0005524">
    <property type="term" value="F:ATP binding"/>
    <property type="evidence" value="ECO:0007669"/>
    <property type="project" value="UniProtKB-KW"/>
</dbReference>
<dbReference type="OrthoDB" id="9779872at2"/>
<dbReference type="PROSITE" id="PS50893">
    <property type="entry name" value="ABC_TRANSPORTER_2"/>
    <property type="match status" value="1"/>
</dbReference>
<evidence type="ECO:0000259" key="4">
    <source>
        <dbReference type="PROSITE" id="PS50893"/>
    </source>
</evidence>
<dbReference type="InterPro" id="IPR003439">
    <property type="entry name" value="ABC_transporter-like_ATP-bd"/>
</dbReference>
<evidence type="ECO:0000256" key="1">
    <source>
        <dbReference type="ARBA" id="ARBA00022448"/>
    </source>
</evidence>
<keyword evidence="2" id="KW-0547">Nucleotide-binding</keyword>
<dbReference type="EMBL" id="FUWJ01000001">
    <property type="protein sequence ID" value="SJZ34163.1"/>
    <property type="molecule type" value="Genomic_DNA"/>
</dbReference>
<dbReference type="Gene3D" id="3.40.50.300">
    <property type="entry name" value="P-loop containing nucleotide triphosphate hydrolases"/>
    <property type="match status" value="1"/>
</dbReference>
<evidence type="ECO:0000313" key="6">
    <source>
        <dbReference type="Proteomes" id="UP000190092"/>
    </source>
</evidence>
<dbReference type="AlphaFoldDB" id="A0A1T4JVI3"/>
<dbReference type="GO" id="GO:0016887">
    <property type="term" value="F:ATP hydrolysis activity"/>
    <property type="evidence" value="ECO:0007669"/>
    <property type="project" value="InterPro"/>
</dbReference>
<dbReference type="SUPFAM" id="SSF52540">
    <property type="entry name" value="P-loop containing nucleoside triphosphate hydrolases"/>
    <property type="match status" value="1"/>
</dbReference>
<dbReference type="GO" id="GO:0005886">
    <property type="term" value="C:plasma membrane"/>
    <property type="evidence" value="ECO:0007669"/>
    <property type="project" value="TreeGrafter"/>
</dbReference>
<proteinExistence type="predicted"/>
<dbReference type="InterPro" id="IPR051120">
    <property type="entry name" value="ABC_AA/LPS_Transport"/>
</dbReference>
<dbReference type="PANTHER" id="PTHR45772:SF9">
    <property type="entry name" value="CONSERVED COMPONENT OF ABC TRANSPORTER FOR NATURAL AMINO ACIDS"/>
    <property type="match status" value="1"/>
</dbReference>
<dbReference type="SMART" id="SM00382">
    <property type="entry name" value="AAA"/>
    <property type="match status" value="1"/>
</dbReference>
<gene>
    <name evidence="5" type="ORF">SAMN02745126_00508</name>
</gene>